<reference evidence="2 3" key="1">
    <citation type="journal article" date="2010" name="Microbiol. Resour. Announc.">
        <title>Comparative genomics of the bacterial genus Listeria: Genome evolution is characterized by limited gene acquisition and limited gene loss.</title>
        <authorList>
            <person name="den Bakker H.C."/>
            <person name="Cummings C.A."/>
            <person name="Ferreira V."/>
            <person name="Vatta P."/>
            <person name="Orsi R.H."/>
            <person name="Degoricija L."/>
            <person name="Barker M."/>
            <person name="Petrauskene O."/>
            <person name="Furtado M.R."/>
            <person name="Wiedmann M."/>
        </authorList>
    </citation>
    <scope>NUCLEOTIDE SEQUENCE [LARGE SCALE GENOMIC DNA]</scope>
    <source>
        <strain evidence="2 3">FSL S4-120</strain>
    </source>
</reference>
<gene>
    <name evidence="2" type="ORF">NT05LM_0143</name>
</gene>
<feature type="transmembrane region" description="Helical" evidence="1">
    <location>
        <begin position="14"/>
        <end position="36"/>
    </location>
</feature>
<accession>A0ABP2K420</accession>
<dbReference type="EMBL" id="ADXF01000083">
    <property type="protein sequence ID" value="EFR89183.1"/>
    <property type="molecule type" value="Genomic_DNA"/>
</dbReference>
<comment type="caution">
    <text evidence="2">The sequence shown here is derived from an EMBL/GenBank/DDBJ whole genome shotgun (WGS) entry which is preliminary data.</text>
</comment>
<keyword evidence="1" id="KW-0812">Transmembrane</keyword>
<proteinExistence type="predicted"/>
<keyword evidence="3" id="KW-1185">Reference proteome</keyword>
<protein>
    <submittedName>
        <fullName evidence="2">Glycine betaine, L-proline ABC transporter, permease protein</fullName>
    </submittedName>
</protein>
<keyword evidence="1" id="KW-0472">Membrane</keyword>
<evidence type="ECO:0000256" key="1">
    <source>
        <dbReference type="SAM" id="Phobius"/>
    </source>
</evidence>
<organism evidence="2 3">
    <name type="scientific">Listeria marthii FSL S4-120</name>
    <dbReference type="NCBI Taxonomy" id="702457"/>
    <lineage>
        <taxon>Bacteria</taxon>
        <taxon>Bacillati</taxon>
        <taxon>Bacillota</taxon>
        <taxon>Bacilli</taxon>
        <taxon>Bacillales</taxon>
        <taxon>Listeriaceae</taxon>
        <taxon>Listeria</taxon>
    </lineage>
</organism>
<sequence>MPGKLTWMFLKQRILIIPFSFNYVIYVHLFTIWQAYSIKNLNF</sequence>
<keyword evidence="1" id="KW-1133">Transmembrane helix</keyword>
<dbReference type="Proteomes" id="UP000003412">
    <property type="component" value="Chromosome"/>
</dbReference>
<evidence type="ECO:0000313" key="2">
    <source>
        <dbReference type="EMBL" id="EFR89183.1"/>
    </source>
</evidence>
<name>A0ABP2K420_9LIST</name>
<evidence type="ECO:0000313" key="3">
    <source>
        <dbReference type="Proteomes" id="UP000003412"/>
    </source>
</evidence>